<keyword evidence="14" id="KW-1185">Reference proteome</keyword>
<evidence type="ECO:0000256" key="11">
    <source>
        <dbReference type="SAM" id="Phobius"/>
    </source>
</evidence>
<dbReference type="Proteomes" id="UP000215914">
    <property type="component" value="Chromosome 12"/>
</dbReference>
<feature type="binding site" evidence="10">
    <location>
        <position position="226"/>
    </location>
    <ligand>
        <name>Zn(2+)</name>
        <dbReference type="ChEBI" id="CHEBI:29105"/>
        <label>1</label>
    </ligand>
</feature>
<keyword evidence="11" id="KW-0812">Transmembrane</keyword>
<comment type="cofactor">
    <cofactor evidence="10">
        <name>Zn(2+)</name>
        <dbReference type="ChEBI" id="CHEBI:29105"/>
    </cofactor>
    <text evidence="10">Binds 2 Zn(2+) ions per subunit.</text>
</comment>
<dbReference type="STRING" id="4232.A0A251T564"/>
<reference evidence="14" key="1">
    <citation type="journal article" date="2017" name="Nature">
        <title>The sunflower genome provides insights into oil metabolism, flowering and Asterid evolution.</title>
        <authorList>
            <person name="Badouin H."/>
            <person name="Gouzy J."/>
            <person name="Grassa C.J."/>
            <person name="Murat F."/>
            <person name="Staton S.E."/>
            <person name="Cottret L."/>
            <person name="Lelandais-Briere C."/>
            <person name="Owens G.L."/>
            <person name="Carrere S."/>
            <person name="Mayjonade B."/>
            <person name="Legrand L."/>
            <person name="Gill N."/>
            <person name="Kane N.C."/>
            <person name="Bowers J.E."/>
            <person name="Hubner S."/>
            <person name="Bellec A."/>
            <person name="Berard A."/>
            <person name="Berges H."/>
            <person name="Blanchet N."/>
            <person name="Boniface M.C."/>
            <person name="Brunel D."/>
            <person name="Catrice O."/>
            <person name="Chaidir N."/>
            <person name="Claudel C."/>
            <person name="Donnadieu C."/>
            <person name="Faraut T."/>
            <person name="Fievet G."/>
            <person name="Helmstetter N."/>
            <person name="King M."/>
            <person name="Knapp S.J."/>
            <person name="Lai Z."/>
            <person name="Le Paslier M.C."/>
            <person name="Lippi Y."/>
            <person name="Lorenzon L."/>
            <person name="Mandel J.R."/>
            <person name="Marage G."/>
            <person name="Marchand G."/>
            <person name="Marquand E."/>
            <person name="Bret-Mestries E."/>
            <person name="Morien E."/>
            <person name="Nambeesan S."/>
            <person name="Nguyen T."/>
            <person name="Pegot-Espagnet P."/>
            <person name="Pouilly N."/>
            <person name="Raftis F."/>
            <person name="Sallet E."/>
            <person name="Schiex T."/>
            <person name="Thomas J."/>
            <person name="Vandecasteele C."/>
            <person name="Vares D."/>
            <person name="Vear F."/>
            <person name="Vautrin S."/>
            <person name="Crespi M."/>
            <person name="Mangin B."/>
            <person name="Burke J.M."/>
            <person name="Salse J."/>
            <person name="Munos S."/>
            <person name="Vincourt P."/>
            <person name="Rieseberg L.H."/>
            <person name="Langlade N.B."/>
        </authorList>
    </citation>
    <scope>NUCLEOTIDE SEQUENCE [LARGE SCALE GENOMIC DNA]</scope>
    <source>
        <strain evidence="14">cv. SF193</strain>
    </source>
</reference>
<keyword evidence="10" id="KW-0106">Calcium</keyword>
<keyword evidence="6 10" id="KW-0862">Zinc</keyword>
<dbReference type="Pfam" id="PF01471">
    <property type="entry name" value="PG_binding_1"/>
    <property type="match status" value="1"/>
</dbReference>
<evidence type="ECO:0000256" key="9">
    <source>
        <dbReference type="PIRSR" id="PIRSR621190-1"/>
    </source>
</evidence>
<feature type="binding site" evidence="10">
    <location>
        <position position="284"/>
    </location>
    <ligand>
        <name>Zn(2+)</name>
        <dbReference type="ChEBI" id="CHEBI:29105"/>
        <label>2</label>
        <note>catalytic</note>
    </ligand>
</feature>
<dbReference type="InParanoid" id="A0A251T564"/>
<feature type="binding site" evidence="10">
    <location>
        <position position="276"/>
    </location>
    <ligand>
        <name>Zn(2+)</name>
        <dbReference type="ChEBI" id="CHEBI:29105"/>
        <label>2</label>
        <note>catalytic</note>
    </ligand>
</feature>
<evidence type="ECO:0000313" key="14">
    <source>
        <dbReference type="Proteomes" id="UP000215914"/>
    </source>
</evidence>
<evidence type="ECO:0000256" key="10">
    <source>
        <dbReference type="PIRSR" id="PIRSR621190-2"/>
    </source>
</evidence>
<comment type="cofactor">
    <cofactor evidence="10">
        <name>Ca(2+)</name>
        <dbReference type="ChEBI" id="CHEBI:29108"/>
    </cofactor>
    <text evidence="10">Can bind about 5 Ca(2+) ions per subunit.</text>
</comment>
<dbReference type="GO" id="GO:0004222">
    <property type="term" value="F:metalloendopeptidase activity"/>
    <property type="evidence" value="ECO:0000318"/>
    <property type="project" value="GO_Central"/>
</dbReference>
<evidence type="ECO:0000259" key="12">
    <source>
        <dbReference type="SMART" id="SM00235"/>
    </source>
</evidence>
<name>A0A251T564_HELAN</name>
<evidence type="ECO:0000256" key="5">
    <source>
        <dbReference type="ARBA" id="ARBA00022801"/>
    </source>
</evidence>
<feature type="transmembrane region" description="Helical" evidence="11">
    <location>
        <begin position="323"/>
        <end position="343"/>
    </location>
</feature>
<feature type="binding site" evidence="10">
    <location>
        <position position="219"/>
    </location>
    <ligand>
        <name>Ca(2+)</name>
        <dbReference type="ChEBI" id="CHEBI:29108"/>
        <label>3</label>
    </ligand>
</feature>
<dbReference type="GO" id="GO:0030574">
    <property type="term" value="P:collagen catabolic process"/>
    <property type="evidence" value="ECO:0000318"/>
    <property type="project" value="GO_Central"/>
</dbReference>
<keyword evidence="5" id="KW-0378">Hydrolase</keyword>
<dbReference type="InterPro" id="IPR006026">
    <property type="entry name" value="Peptidase_Metallo"/>
</dbReference>
<proteinExistence type="inferred from homology"/>
<dbReference type="Pfam" id="PF00413">
    <property type="entry name" value="Peptidase_M10"/>
    <property type="match status" value="1"/>
</dbReference>
<evidence type="ECO:0000256" key="1">
    <source>
        <dbReference type="ARBA" id="ARBA00009614"/>
    </source>
</evidence>
<comment type="similarity">
    <text evidence="1">Belongs to the peptidase M10A family. Matrix metalloproteinases (MMPs) subfamily.</text>
</comment>
<evidence type="ECO:0000256" key="4">
    <source>
        <dbReference type="ARBA" id="ARBA00022729"/>
    </source>
</evidence>
<feature type="binding site" evidence="10">
    <location>
        <position position="240"/>
    </location>
    <ligand>
        <name>Ca(2+)</name>
        <dbReference type="ChEBI" id="CHEBI:29108"/>
        <label>1</label>
    </ligand>
</feature>
<feature type="active site" evidence="9">
    <location>
        <position position="267"/>
    </location>
</feature>
<dbReference type="PRINTS" id="PR00138">
    <property type="entry name" value="MATRIXIN"/>
</dbReference>
<organism evidence="13 14">
    <name type="scientific">Helianthus annuus</name>
    <name type="common">Common sunflower</name>
    <dbReference type="NCBI Taxonomy" id="4232"/>
    <lineage>
        <taxon>Eukaryota</taxon>
        <taxon>Viridiplantae</taxon>
        <taxon>Streptophyta</taxon>
        <taxon>Embryophyta</taxon>
        <taxon>Tracheophyta</taxon>
        <taxon>Spermatophyta</taxon>
        <taxon>Magnoliopsida</taxon>
        <taxon>eudicotyledons</taxon>
        <taxon>Gunneridae</taxon>
        <taxon>Pentapetalae</taxon>
        <taxon>asterids</taxon>
        <taxon>campanulids</taxon>
        <taxon>Asterales</taxon>
        <taxon>Asteraceae</taxon>
        <taxon>Asteroideae</taxon>
        <taxon>Heliantheae alliance</taxon>
        <taxon>Heliantheae</taxon>
        <taxon>Helianthus</taxon>
    </lineage>
</organism>
<dbReference type="InterPro" id="IPR033739">
    <property type="entry name" value="M10A_MMP"/>
</dbReference>
<keyword evidence="2" id="KW-0645">Protease</keyword>
<feature type="binding site" evidence="10">
    <location>
        <position position="201"/>
    </location>
    <ligand>
        <name>Ca(2+)</name>
        <dbReference type="ChEBI" id="CHEBI:29108"/>
        <label>2</label>
    </ligand>
</feature>
<dbReference type="InterPro" id="IPR001818">
    <property type="entry name" value="Pept_M10_metallopeptidase"/>
</dbReference>
<dbReference type="InterPro" id="IPR036365">
    <property type="entry name" value="PGBD-like_sf"/>
</dbReference>
<dbReference type="GO" id="GO:0008270">
    <property type="term" value="F:zinc ion binding"/>
    <property type="evidence" value="ECO:0007669"/>
    <property type="project" value="InterPro"/>
</dbReference>
<dbReference type="Gene3D" id="3.40.390.10">
    <property type="entry name" value="Collagenase (Catalytic Domain)"/>
    <property type="match status" value="1"/>
</dbReference>
<feature type="binding site" description="in inhibited form" evidence="10">
    <location>
        <position position="128"/>
    </location>
    <ligand>
        <name>Zn(2+)</name>
        <dbReference type="ChEBI" id="CHEBI:29105"/>
        <label>2</label>
        <note>catalytic</note>
    </ligand>
</feature>
<dbReference type="OMA" id="NCTEWAS"/>
<protein>
    <submittedName>
        <fullName evidence="13">Putative peptidase M10A, Metallopeptidase, catalytic domain protein</fullName>
    </submittedName>
</protein>
<dbReference type="EMBL" id="CM007901">
    <property type="protein sequence ID" value="OTG06238.1"/>
    <property type="molecule type" value="Genomic_DNA"/>
</dbReference>
<gene>
    <name evidence="13" type="ORF">HannXRQ_Chr12g0382491</name>
</gene>
<feature type="binding site" evidence="10">
    <location>
        <position position="240"/>
    </location>
    <ligand>
        <name>Ca(2+)</name>
        <dbReference type="ChEBI" id="CHEBI:29108"/>
        <label>3</label>
    </ligand>
</feature>
<keyword evidence="11" id="KW-1133">Transmembrane helix</keyword>
<sequence length="345" mass="38424">MVFRWHHLLRYVLNASPLHCVILLIIVPVVSLSSNALPNSPTSDWNTLYNLSGSHSGQEVAGISKLKSYLNQFGYITNNNSNNQPTKFNDYFDDALEHAIKIYQKSFNLNTTGILDSSTINQMVKPRCGVPDIVDGTARMYEHPYIAIYPEIPEARNFTYAFDPKNKLSNDIKRVFANAFKQWSKWSQLMFIEDSSYFGADIKIGFYASDHGDSEPFDGVLGTLAHADAKSGVLHLDNAEQWIIDGDFASGSGSGTAIDLETVVVHEIWHVLGLGHSSVEDAVMFPTMPSGVRKVELNDDDIGCAAHLYGMKPMEQTFINAGYRYSFGLAQMLLFMTLGLFLLDV</sequence>
<evidence type="ECO:0000256" key="6">
    <source>
        <dbReference type="ARBA" id="ARBA00022833"/>
    </source>
</evidence>
<dbReference type="InterPro" id="IPR024079">
    <property type="entry name" value="MetalloPept_cat_dom_sf"/>
</dbReference>
<keyword evidence="3 10" id="KW-0479">Metal-binding</keyword>
<dbReference type="PANTHER" id="PTHR10201">
    <property type="entry name" value="MATRIX METALLOPROTEINASE"/>
    <property type="match status" value="1"/>
</dbReference>
<evidence type="ECO:0000256" key="2">
    <source>
        <dbReference type="ARBA" id="ARBA00022670"/>
    </source>
</evidence>
<evidence type="ECO:0000256" key="7">
    <source>
        <dbReference type="ARBA" id="ARBA00023049"/>
    </source>
</evidence>
<feature type="binding site" evidence="10">
    <location>
        <position position="237"/>
    </location>
    <ligand>
        <name>Ca(2+)</name>
        <dbReference type="ChEBI" id="CHEBI:29108"/>
        <label>3</label>
    </ligand>
</feature>
<dbReference type="SUPFAM" id="SSF55486">
    <property type="entry name" value="Metalloproteases ('zincins'), catalytic domain"/>
    <property type="match status" value="1"/>
</dbReference>
<keyword evidence="7" id="KW-0482">Metalloprotease</keyword>
<dbReference type="GO" id="GO:0006508">
    <property type="term" value="P:proteolysis"/>
    <property type="evidence" value="ECO:0007669"/>
    <property type="project" value="UniProtKB-KW"/>
</dbReference>
<dbReference type="PANTHER" id="PTHR10201:SF272">
    <property type="entry name" value="METALLOENDOPROTEINASE 5-MMP"/>
    <property type="match status" value="1"/>
</dbReference>
<dbReference type="AlphaFoldDB" id="A0A251T564"/>
<feature type="binding site" evidence="10">
    <location>
        <position position="211"/>
    </location>
    <ligand>
        <name>Zn(2+)</name>
        <dbReference type="ChEBI" id="CHEBI:29105"/>
        <label>1</label>
    </ligand>
</feature>
<dbReference type="InterPro" id="IPR021190">
    <property type="entry name" value="Pept_M10A"/>
</dbReference>
<dbReference type="InterPro" id="IPR021158">
    <property type="entry name" value="Pept_M10A_Zn_BS"/>
</dbReference>
<evidence type="ECO:0000256" key="8">
    <source>
        <dbReference type="ARBA" id="ARBA00023145"/>
    </source>
</evidence>
<feature type="binding site" evidence="10">
    <location>
        <position position="270"/>
    </location>
    <ligand>
        <name>Zn(2+)</name>
        <dbReference type="ChEBI" id="CHEBI:29105"/>
        <label>2</label>
        <note>catalytic</note>
    </ligand>
</feature>
<dbReference type="SMART" id="SM00235">
    <property type="entry name" value="ZnMc"/>
    <property type="match status" value="1"/>
</dbReference>
<dbReference type="PROSITE" id="PS00546">
    <property type="entry name" value="CYSTEINE_SWITCH"/>
    <property type="match status" value="1"/>
</dbReference>
<evidence type="ECO:0000313" key="13">
    <source>
        <dbReference type="EMBL" id="OTG06238.1"/>
    </source>
</evidence>
<feature type="binding site" evidence="10">
    <location>
        <position position="218"/>
    </location>
    <ligand>
        <name>Ca(2+)</name>
        <dbReference type="ChEBI" id="CHEBI:29108"/>
        <label>3</label>
    </ligand>
</feature>
<dbReference type="CDD" id="cd04278">
    <property type="entry name" value="ZnMc_MMP"/>
    <property type="match status" value="1"/>
</dbReference>
<dbReference type="GO" id="GO:0031012">
    <property type="term" value="C:extracellular matrix"/>
    <property type="evidence" value="ECO:0007669"/>
    <property type="project" value="InterPro"/>
</dbReference>
<feature type="binding site" evidence="10">
    <location>
        <position position="266"/>
    </location>
    <ligand>
        <name>Zn(2+)</name>
        <dbReference type="ChEBI" id="CHEBI:29105"/>
        <label>2</label>
        <note>catalytic</note>
    </ligand>
</feature>
<keyword evidence="4" id="KW-0732">Signal</keyword>
<evidence type="ECO:0000256" key="3">
    <source>
        <dbReference type="ARBA" id="ARBA00022723"/>
    </source>
</evidence>
<accession>A0A251T564</accession>
<feature type="transmembrane region" description="Helical" evidence="11">
    <location>
        <begin position="12"/>
        <end position="32"/>
    </location>
</feature>
<dbReference type="SUPFAM" id="SSF47090">
    <property type="entry name" value="PGBD-like"/>
    <property type="match status" value="1"/>
</dbReference>
<feature type="domain" description="Peptidase metallopeptidase" evidence="12">
    <location>
        <begin position="148"/>
        <end position="311"/>
    </location>
</feature>
<feature type="binding site" evidence="10">
    <location>
        <position position="235"/>
    </location>
    <ligand>
        <name>Zn(2+)</name>
        <dbReference type="ChEBI" id="CHEBI:29105"/>
        <label>1</label>
    </ligand>
</feature>
<dbReference type="GO" id="GO:0030198">
    <property type="term" value="P:extracellular matrix organization"/>
    <property type="evidence" value="ECO:0000318"/>
    <property type="project" value="GO_Central"/>
</dbReference>
<feature type="binding site" evidence="10">
    <location>
        <position position="213"/>
    </location>
    <ligand>
        <name>Zn(2+)</name>
        <dbReference type="ChEBI" id="CHEBI:29105"/>
        <label>1</label>
    </ligand>
</feature>
<keyword evidence="8" id="KW-0865">Zymogen</keyword>
<dbReference type="InterPro" id="IPR002477">
    <property type="entry name" value="Peptidoglycan-bd-like"/>
</dbReference>
<keyword evidence="11" id="KW-0472">Membrane</keyword>